<accession>A0AAD4EB40</accession>
<evidence type="ECO:0000313" key="3">
    <source>
        <dbReference type="Proteomes" id="UP001195769"/>
    </source>
</evidence>
<gene>
    <name evidence="2" type="ORF">F5891DRAFT_1185641</name>
</gene>
<keyword evidence="3" id="KW-1185">Reference proteome</keyword>
<dbReference type="GeneID" id="64660872"/>
<comment type="caution">
    <text evidence="2">The sequence shown here is derived from an EMBL/GenBank/DDBJ whole genome shotgun (WGS) entry which is preliminary data.</text>
</comment>
<dbReference type="RefSeq" id="XP_041228569.1">
    <property type="nucleotide sequence ID" value="XM_041366574.1"/>
</dbReference>
<proteinExistence type="predicted"/>
<name>A0AAD4EB40_9AGAM</name>
<organism evidence="2 3">
    <name type="scientific">Suillus fuscotomentosus</name>
    <dbReference type="NCBI Taxonomy" id="1912939"/>
    <lineage>
        <taxon>Eukaryota</taxon>
        <taxon>Fungi</taxon>
        <taxon>Dikarya</taxon>
        <taxon>Basidiomycota</taxon>
        <taxon>Agaricomycotina</taxon>
        <taxon>Agaricomycetes</taxon>
        <taxon>Agaricomycetidae</taxon>
        <taxon>Boletales</taxon>
        <taxon>Suillineae</taxon>
        <taxon>Suillaceae</taxon>
        <taxon>Suillus</taxon>
    </lineage>
</organism>
<sequence length="370" mass="40678">MCPAVDPRFRSSIGGVSYNQPPVDTAANCSPVTGSGPCQCMKRALRRLGKEDLVTHIPSSDLASLFALGVENLEVPPRSTRHRKSSSSSIDDTLYALRSVRRLLDTSETVCLVPGKTIPAQHAANNPTASPTKTSSRKSSVRRLQRSLSSTVDSAAETAIFQAFLFALSNRDSDNIGNLEPHLQTTVNDTPRKYPLPLENISMNVSCDERHVTTWDEPDHAFHIFPAQLLIACTSTHDFDPLLVPAVTLIHLKCSTVAKNGPYKSHSQISFKTFYDGATIRYVNDKPTPDLSRGIHIGEVPWCSTKDGDGNVGWCMRFWIPIPFALFQRTETRTFKINAKVQVDGGEGKEGYLSASSDFTLSRLLKDLAM</sequence>
<reference evidence="2" key="1">
    <citation type="journal article" date="2020" name="New Phytol.">
        <title>Comparative genomics reveals dynamic genome evolution in host specialist ectomycorrhizal fungi.</title>
        <authorList>
            <person name="Lofgren L.A."/>
            <person name="Nguyen N.H."/>
            <person name="Vilgalys R."/>
            <person name="Ruytinx J."/>
            <person name="Liao H.L."/>
            <person name="Branco S."/>
            <person name="Kuo A."/>
            <person name="LaButti K."/>
            <person name="Lipzen A."/>
            <person name="Andreopoulos W."/>
            <person name="Pangilinan J."/>
            <person name="Riley R."/>
            <person name="Hundley H."/>
            <person name="Na H."/>
            <person name="Barry K."/>
            <person name="Grigoriev I.V."/>
            <person name="Stajich J.E."/>
            <person name="Kennedy P.G."/>
        </authorList>
    </citation>
    <scope>NUCLEOTIDE SEQUENCE</scope>
    <source>
        <strain evidence="2">FC203</strain>
    </source>
</reference>
<dbReference type="Proteomes" id="UP001195769">
    <property type="component" value="Unassembled WGS sequence"/>
</dbReference>
<dbReference type="AlphaFoldDB" id="A0AAD4EB40"/>
<evidence type="ECO:0000313" key="2">
    <source>
        <dbReference type="EMBL" id="KAG1902994.1"/>
    </source>
</evidence>
<protein>
    <submittedName>
        <fullName evidence="2">Uncharacterized protein</fullName>
    </submittedName>
</protein>
<feature type="region of interest" description="Disordered" evidence="1">
    <location>
        <begin position="120"/>
        <end position="143"/>
    </location>
</feature>
<evidence type="ECO:0000256" key="1">
    <source>
        <dbReference type="SAM" id="MobiDB-lite"/>
    </source>
</evidence>
<dbReference type="EMBL" id="JABBWK010000014">
    <property type="protein sequence ID" value="KAG1902994.1"/>
    <property type="molecule type" value="Genomic_DNA"/>
</dbReference>